<dbReference type="Proteomes" id="UP001153269">
    <property type="component" value="Unassembled WGS sequence"/>
</dbReference>
<dbReference type="AlphaFoldDB" id="A0A9N7UAI2"/>
<keyword evidence="1" id="KW-1133">Transmembrane helix</keyword>
<keyword evidence="1" id="KW-0812">Transmembrane</keyword>
<gene>
    <name evidence="2" type="ORF">PLEPLA_LOCUS14399</name>
</gene>
<keyword evidence="3" id="KW-1185">Reference proteome</keyword>
<sequence>MRITVPFSLTPPLCINPCLEVTDSENSIRGRGGWSQLARGEVHPGQTSSLSQGHLSNIIIIIIIIIIILSVLPEALLILPSFLLPSYTFPSYLNALTFKSAHAAFHLLLLGRSGRTTRGGGRLPNVPTLIRNPLPK</sequence>
<evidence type="ECO:0000313" key="3">
    <source>
        <dbReference type="Proteomes" id="UP001153269"/>
    </source>
</evidence>
<feature type="transmembrane region" description="Helical" evidence="1">
    <location>
        <begin position="91"/>
        <end position="110"/>
    </location>
</feature>
<comment type="caution">
    <text evidence="2">The sequence shown here is derived from an EMBL/GenBank/DDBJ whole genome shotgun (WGS) entry which is preliminary data.</text>
</comment>
<protein>
    <submittedName>
        <fullName evidence="2">Uncharacterized protein</fullName>
    </submittedName>
</protein>
<feature type="transmembrane region" description="Helical" evidence="1">
    <location>
        <begin position="58"/>
        <end position="79"/>
    </location>
</feature>
<evidence type="ECO:0000313" key="2">
    <source>
        <dbReference type="EMBL" id="CAB1426463.1"/>
    </source>
</evidence>
<accession>A0A9N7UAI2</accession>
<name>A0A9N7UAI2_PLEPL</name>
<evidence type="ECO:0000256" key="1">
    <source>
        <dbReference type="SAM" id="Phobius"/>
    </source>
</evidence>
<keyword evidence="1" id="KW-0472">Membrane</keyword>
<organism evidence="2 3">
    <name type="scientific">Pleuronectes platessa</name>
    <name type="common">European plaice</name>
    <dbReference type="NCBI Taxonomy" id="8262"/>
    <lineage>
        <taxon>Eukaryota</taxon>
        <taxon>Metazoa</taxon>
        <taxon>Chordata</taxon>
        <taxon>Craniata</taxon>
        <taxon>Vertebrata</taxon>
        <taxon>Euteleostomi</taxon>
        <taxon>Actinopterygii</taxon>
        <taxon>Neopterygii</taxon>
        <taxon>Teleostei</taxon>
        <taxon>Neoteleostei</taxon>
        <taxon>Acanthomorphata</taxon>
        <taxon>Carangaria</taxon>
        <taxon>Pleuronectiformes</taxon>
        <taxon>Pleuronectoidei</taxon>
        <taxon>Pleuronectidae</taxon>
        <taxon>Pleuronectes</taxon>
    </lineage>
</organism>
<reference evidence="2" key="1">
    <citation type="submission" date="2020-03" db="EMBL/GenBank/DDBJ databases">
        <authorList>
            <person name="Weist P."/>
        </authorList>
    </citation>
    <scope>NUCLEOTIDE SEQUENCE</scope>
</reference>
<dbReference type="EMBL" id="CADEAL010000890">
    <property type="protein sequence ID" value="CAB1426463.1"/>
    <property type="molecule type" value="Genomic_DNA"/>
</dbReference>
<proteinExistence type="predicted"/>